<protein>
    <submittedName>
        <fullName evidence="1">Uncharacterized protein</fullName>
    </submittedName>
</protein>
<evidence type="ECO:0000313" key="2">
    <source>
        <dbReference type="Proteomes" id="UP000186817"/>
    </source>
</evidence>
<keyword evidence="2" id="KW-1185">Reference proteome</keyword>
<sequence length="121" mass="13330">MRSSSTLTSRLEEERRLLRELLSCLACVHAERATRLQAAGSPTLLVRVTTSWADALPVLQRCQEAARRFARRLITAPGVAADPCRLDLVILASAKAAGRQPALKQWNLMSVKYVPLMCAQS</sequence>
<proteinExistence type="predicted"/>
<dbReference type="AlphaFoldDB" id="A0A1Q9EH39"/>
<evidence type="ECO:0000313" key="1">
    <source>
        <dbReference type="EMBL" id="OLQ06697.1"/>
    </source>
</evidence>
<accession>A0A1Q9EH39</accession>
<reference evidence="1 2" key="1">
    <citation type="submission" date="2016-02" db="EMBL/GenBank/DDBJ databases">
        <title>Genome analysis of coral dinoflagellate symbionts highlights evolutionary adaptations to a symbiotic lifestyle.</title>
        <authorList>
            <person name="Aranda M."/>
            <person name="Li Y."/>
            <person name="Liew Y.J."/>
            <person name="Baumgarten S."/>
            <person name="Simakov O."/>
            <person name="Wilson M."/>
            <person name="Piel J."/>
            <person name="Ashoor H."/>
            <person name="Bougouffa S."/>
            <person name="Bajic V.B."/>
            <person name="Ryu T."/>
            <person name="Ravasi T."/>
            <person name="Bayer T."/>
            <person name="Micklem G."/>
            <person name="Kim H."/>
            <person name="Bhak J."/>
            <person name="Lajeunesse T.C."/>
            <person name="Voolstra C.R."/>
        </authorList>
    </citation>
    <scope>NUCLEOTIDE SEQUENCE [LARGE SCALE GENOMIC DNA]</scope>
    <source>
        <strain evidence="1 2">CCMP2467</strain>
    </source>
</reference>
<comment type="caution">
    <text evidence="1">The sequence shown here is derived from an EMBL/GenBank/DDBJ whole genome shotgun (WGS) entry which is preliminary data.</text>
</comment>
<organism evidence="1 2">
    <name type="scientific">Symbiodinium microadriaticum</name>
    <name type="common">Dinoflagellate</name>
    <name type="synonym">Zooxanthella microadriatica</name>
    <dbReference type="NCBI Taxonomy" id="2951"/>
    <lineage>
        <taxon>Eukaryota</taxon>
        <taxon>Sar</taxon>
        <taxon>Alveolata</taxon>
        <taxon>Dinophyceae</taxon>
        <taxon>Suessiales</taxon>
        <taxon>Symbiodiniaceae</taxon>
        <taxon>Symbiodinium</taxon>
    </lineage>
</organism>
<dbReference type="Proteomes" id="UP000186817">
    <property type="component" value="Unassembled WGS sequence"/>
</dbReference>
<dbReference type="EMBL" id="LSRX01000154">
    <property type="protein sequence ID" value="OLQ06697.1"/>
    <property type="molecule type" value="Genomic_DNA"/>
</dbReference>
<name>A0A1Q9EH39_SYMMI</name>
<gene>
    <name evidence="1" type="ORF">AK812_SmicGene9969</name>
</gene>